<accession>I0K7D5</accession>
<feature type="transmembrane region" description="Helical" evidence="1">
    <location>
        <begin position="253"/>
        <end position="271"/>
    </location>
</feature>
<evidence type="ECO:0000256" key="1">
    <source>
        <dbReference type="SAM" id="Phobius"/>
    </source>
</evidence>
<protein>
    <recommendedName>
        <fullName evidence="4">Peptide zinc metalloprotease protein</fullName>
    </recommendedName>
</protein>
<dbReference type="EMBL" id="HE796683">
    <property type="protein sequence ID" value="CCH00038.1"/>
    <property type="molecule type" value="Genomic_DNA"/>
</dbReference>
<dbReference type="eggNOG" id="COG1994">
    <property type="taxonomic scope" value="Bacteria"/>
</dbReference>
<feature type="transmembrane region" description="Helical" evidence="1">
    <location>
        <begin position="226"/>
        <end position="247"/>
    </location>
</feature>
<evidence type="ECO:0000313" key="2">
    <source>
        <dbReference type="EMBL" id="CCH00038.1"/>
    </source>
</evidence>
<dbReference type="RefSeq" id="WP_015331137.1">
    <property type="nucleotide sequence ID" value="NC_020054.1"/>
</dbReference>
<dbReference type="KEGG" id="fae:FAES_2029"/>
<keyword evidence="1" id="KW-1133">Transmembrane helix</keyword>
<sequence>MTTSPASALSHLEIAQVGTGMPTTYLLKTPATSFYVRESVYRIIEGLRQGLTYAQISAQLQADGLNVPEQAVQELAETTLTRLNESAAAKSDVVANMQYVFGKITLLRPARLPRLLRLLGHLFNPALMPVLVVSCLLATGLYFYQVTDTFISQHRSIWRGNEGIWLVVAYIIYFTVFICHELGHASATRRFGLDPGDIGFGFYLIFPVFYADVSVIWALDRTRRIVVNLGGIYFQLLLNGLFVAVAYAFPATYLFLSPIIILNSLVMLYSLNPFLRYDGYWIYSDLFNLPNLRTQSRRYWATLKKRWGNVPMRQLVRSTEWPLFVYTVSSTVVITILAIVFVKVLYTSLVGVGVVFSYYGHWHLAEYHPDDLLTLARTLFLLIISGFFGHRLIKARRRPASVSSPV</sequence>
<feature type="transmembrane region" description="Helical" evidence="1">
    <location>
        <begin position="372"/>
        <end position="393"/>
    </location>
</feature>
<dbReference type="HOGENOM" id="CLU_053105_0_0_10"/>
<dbReference type="AlphaFoldDB" id="I0K7D5"/>
<keyword evidence="3" id="KW-1185">Reference proteome</keyword>
<evidence type="ECO:0000313" key="3">
    <source>
        <dbReference type="Proteomes" id="UP000011058"/>
    </source>
</evidence>
<feature type="transmembrane region" description="Helical" evidence="1">
    <location>
        <begin position="198"/>
        <end position="219"/>
    </location>
</feature>
<dbReference type="Proteomes" id="UP000011058">
    <property type="component" value="Chromosome"/>
</dbReference>
<feature type="transmembrane region" description="Helical" evidence="1">
    <location>
        <begin position="164"/>
        <end position="186"/>
    </location>
</feature>
<dbReference type="OrthoDB" id="9759690at2"/>
<proteinExistence type="predicted"/>
<reference evidence="2 3" key="1">
    <citation type="journal article" date="2012" name="J. Bacteriol.">
        <title>Genome Sequence of Fibrella aestuarina BUZ 2T, a Filamentous Marine Bacterium.</title>
        <authorList>
            <person name="Filippini M."/>
            <person name="Qi W."/>
            <person name="Blom J."/>
            <person name="Goesmann A."/>
            <person name="Smits T.H."/>
            <person name="Bagheri H.C."/>
        </authorList>
    </citation>
    <scope>NUCLEOTIDE SEQUENCE [LARGE SCALE GENOMIC DNA]</scope>
    <source>
        <strain evidence="3">BUZ 2T</strain>
    </source>
</reference>
<name>I0K7D5_9BACT</name>
<keyword evidence="1" id="KW-0812">Transmembrane</keyword>
<organism evidence="2 3">
    <name type="scientific">Fibrella aestuarina BUZ 2</name>
    <dbReference type="NCBI Taxonomy" id="1166018"/>
    <lineage>
        <taxon>Bacteria</taxon>
        <taxon>Pseudomonadati</taxon>
        <taxon>Bacteroidota</taxon>
        <taxon>Cytophagia</taxon>
        <taxon>Cytophagales</taxon>
        <taxon>Spirosomataceae</taxon>
        <taxon>Fibrella</taxon>
    </lineage>
</organism>
<evidence type="ECO:0008006" key="4">
    <source>
        <dbReference type="Google" id="ProtNLM"/>
    </source>
</evidence>
<dbReference type="PATRIC" id="fig|1166018.3.peg.3775"/>
<dbReference type="STRING" id="1166018.FAES_2029"/>
<feature type="transmembrane region" description="Helical" evidence="1">
    <location>
        <begin position="122"/>
        <end position="144"/>
    </location>
</feature>
<gene>
    <name evidence="2" type="ORF">FAES_2029</name>
</gene>
<keyword evidence="1" id="KW-0472">Membrane</keyword>